<proteinExistence type="predicted"/>
<evidence type="ECO:0000313" key="1">
    <source>
        <dbReference type="EMBL" id="MBL0684612.1"/>
    </source>
</evidence>
<dbReference type="EMBL" id="JAERQJ010000005">
    <property type="protein sequence ID" value="MBL0684612.1"/>
    <property type="molecule type" value="Genomic_DNA"/>
</dbReference>
<evidence type="ECO:0000313" key="2">
    <source>
        <dbReference type="Proteomes" id="UP000651057"/>
    </source>
</evidence>
<dbReference type="GO" id="GO:0004180">
    <property type="term" value="F:carboxypeptidase activity"/>
    <property type="evidence" value="ECO:0007669"/>
    <property type="project" value="UniProtKB-KW"/>
</dbReference>
<dbReference type="Proteomes" id="UP000651057">
    <property type="component" value="Unassembled WGS sequence"/>
</dbReference>
<name>A0A937DAC6_9FLAO</name>
<dbReference type="AlphaFoldDB" id="A0A937DAC6"/>
<sequence>MKRLVFISIVIAFWACNNDDDKTEDPIFCTLEARPGIEVRVKDAIDEMFLVEGVEVIITDGEYKETLTSFSGNNTFFGAYERVGTYIIEVRKNGYQTKITDPVVVEKDICHVITQNLEVLLEKN</sequence>
<organism evidence="1 2">
    <name type="scientific">Aquimarina mytili</name>
    <dbReference type="NCBI Taxonomy" id="874423"/>
    <lineage>
        <taxon>Bacteria</taxon>
        <taxon>Pseudomonadati</taxon>
        <taxon>Bacteroidota</taxon>
        <taxon>Flavobacteriia</taxon>
        <taxon>Flavobacteriales</taxon>
        <taxon>Flavobacteriaceae</taxon>
        <taxon>Aquimarina</taxon>
    </lineage>
</organism>
<keyword evidence="1" id="KW-0378">Hydrolase</keyword>
<keyword evidence="1" id="KW-0121">Carboxypeptidase</keyword>
<dbReference type="RefSeq" id="WP_201921167.1">
    <property type="nucleotide sequence ID" value="NZ_BAABAX010000031.1"/>
</dbReference>
<comment type="caution">
    <text evidence="1">The sequence shown here is derived from an EMBL/GenBank/DDBJ whole genome shotgun (WGS) entry which is preliminary data.</text>
</comment>
<reference evidence="1" key="1">
    <citation type="submission" date="2021-01" db="EMBL/GenBank/DDBJ databases">
        <authorList>
            <person name="Zhong Y.L."/>
        </authorList>
    </citation>
    <scope>NUCLEOTIDE SEQUENCE</scope>
    <source>
        <strain evidence="1">KCTC 23302</strain>
    </source>
</reference>
<accession>A0A937DAC6</accession>
<keyword evidence="1" id="KW-0645">Protease</keyword>
<gene>
    <name evidence="1" type="ORF">JJQ60_13865</name>
</gene>
<keyword evidence="2" id="KW-1185">Reference proteome</keyword>
<dbReference type="Gene3D" id="2.60.40.1120">
    <property type="entry name" value="Carboxypeptidase-like, regulatory domain"/>
    <property type="match status" value="1"/>
</dbReference>
<protein>
    <submittedName>
        <fullName evidence="1">Carboxypeptidase regulatory-like domain-containing protein</fullName>
    </submittedName>
</protein>